<dbReference type="Proteomes" id="UP000290759">
    <property type="component" value="Unassembled WGS sequence"/>
</dbReference>
<feature type="compositionally biased region" description="Pro residues" evidence="1">
    <location>
        <begin position="30"/>
        <end position="47"/>
    </location>
</feature>
<dbReference type="CDD" id="cd00060">
    <property type="entry name" value="FHA"/>
    <property type="match status" value="1"/>
</dbReference>
<dbReference type="RefSeq" id="WP_129222731.1">
    <property type="nucleotide sequence ID" value="NZ_QYBB01000001.1"/>
</dbReference>
<protein>
    <submittedName>
        <fullName evidence="3">FHA domain-containing protein</fullName>
    </submittedName>
</protein>
<dbReference type="SMART" id="SM00240">
    <property type="entry name" value="FHA"/>
    <property type="match status" value="1"/>
</dbReference>
<reference evidence="3 4" key="2">
    <citation type="submission" date="2019-02" db="EMBL/GenBank/DDBJ databases">
        <title>'Lichenibacterium ramalinii' gen. nov. sp. nov., 'Lichenibacterium minor' gen. nov. sp. nov.</title>
        <authorList>
            <person name="Pankratov T."/>
        </authorList>
    </citation>
    <scope>NUCLEOTIDE SEQUENCE [LARGE SCALE GENOMIC DNA]</scope>
    <source>
        <strain evidence="3 4">RmlP026</strain>
    </source>
</reference>
<feature type="domain" description="FHA" evidence="2">
    <location>
        <begin position="146"/>
        <end position="201"/>
    </location>
</feature>
<feature type="compositionally biased region" description="Low complexity" evidence="1">
    <location>
        <begin position="71"/>
        <end position="89"/>
    </location>
</feature>
<evidence type="ECO:0000256" key="1">
    <source>
        <dbReference type="SAM" id="MobiDB-lite"/>
    </source>
</evidence>
<dbReference type="SUPFAM" id="SSF49879">
    <property type="entry name" value="SMAD/FHA domain"/>
    <property type="match status" value="1"/>
</dbReference>
<proteinExistence type="predicted"/>
<comment type="caution">
    <text evidence="3">The sequence shown here is derived from an EMBL/GenBank/DDBJ whole genome shotgun (WGS) entry which is preliminary data.</text>
</comment>
<dbReference type="PROSITE" id="PS50006">
    <property type="entry name" value="FHA_DOMAIN"/>
    <property type="match status" value="1"/>
</dbReference>
<organism evidence="3 4">
    <name type="scientific">Lichenibacterium minor</name>
    <dbReference type="NCBI Taxonomy" id="2316528"/>
    <lineage>
        <taxon>Bacteria</taxon>
        <taxon>Pseudomonadati</taxon>
        <taxon>Pseudomonadota</taxon>
        <taxon>Alphaproteobacteria</taxon>
        <taxon>Hyphomicrobiales</taxon>
        <taxon>Lichenihabitantaceae</taxon>
        <taxon>Lichenibacterium</taxon>
    </lineage>
</organism>
<dbReference type="InterPro" id="IPR000253">
    <property type="entry name" value="FHA_dom"/>
</dbReference>
<name>A0A4Q2UB98_9HYPH</name>
<dbReference type="Gene3D" id="2.60.200.20">
    <property type="match status" value="1"/>
</dbReference>
<evidence type="ECO:0000313" key="4">
    <source>
        <dbReference type="Proteomes" id="UP000290759"/>
    </source>
</evidence>
<keyword evidence="4" id="KW-1185">Reference proteome</keyword>
<feature type="region of interest" description="Disordered" evidence="1">
    <location>
        <begin position="28"/>
        <end position="49"/>
    </location>
</feature>
<gene>
    <name evidence="3" type="ORF">D3273_01045</name>
</gene>
<dbReference type="EMBL" id="QYBB01000001">
    <property type="protein sequence ID" value="RYC33872.1"/>
    <property type="molecule type" value="Genomic_DNA"/>
</dbReference>
<dbReference type="OrthoDB" id="5762105at2"/>
<accession>A0A4Q2UB98</accession>
<feature type="compositionally biased region" description="Pro residues" evidence="1">
    <location>
        <begin position="90"/>
        <end position="103"/>
    </location>
</feature>
<feature type="region of interest" description="Disordered" evidence="1">
    <location>
        <begin position="71"/>
        <end position="103"/>
    </location>
</feature>
<dbReference type="Pfam" id="PF00498">
    <property type="entry name" value="FHA"/>
    <property type="match status" value="1"/>
</dbReference>
<dbReference type="PANTHER" id="PTHR23308">
    <property type="entry name" value="NUCLEAR INHIBITOR OF PROTEIN PHOSPHATASE-1"/>
    <property type="match status" value="1"/>
</dbReference>
<reference evidence="3 4" key="1">
    <citation type="submission" date="2018-12" db="EMBL/GenBank/DDBJ databases">
        <authorList>
            <person name="Grouzdev D.S."/>
            <person name="Krutkina M.S."/>
        </authorList>
    </citation>
    <scope>NUCLEOTIDE SEQUENCE [LARGE SCALE GENOMIC DNA]</scope>
    <source>
        <strain evidence="3 4">RmlP026</strain>
    </source>
</reference>
<evidence type="ECO:0000313" key="3">
    <source>
        <dbReference type="EMBL" id="RYC33872.1"/>
    </source>
</evidence>
<dbReference type="InterPro" id="IPR050923">
    <property type="entry name" value="Cell_Proc_Reg/RNA_Proc"/>
</dbReference>
<evidence type="ECO:0000259" key="2">
    <source>
        <dbReference type="PROSITE" id="PS50006"/>
    </source>
</evidence>
<dbReference type="InterPro" id="IPR008984">
    <property type="entry name" value="SMAD_FHA_dom_sf"/>
</dbReference>
<dbReference type="AlphaFoldDB" id="A0A4Q2UB98"/>
<sequence length="228" mass="23364">MSDAVCPRGHLSDDPDFCSECGLRIAPPASTVPPTTPPAAAPPPQPCPDCGTPRVPGARFCEVCRHDFSSAPSPALPSAGPPLAAAAPSAAPPPPPTGAAPSPPLPVFAGAAAGNMWIVVSRDPARLDPAVPPEPDRAYPLDLVENLVGRRNGRRDLHPEVPVADPSVSARHLKVCRRPDGSLYGLDVGSSNGTLLNGAPLIEGVEAPLKVGDVLALGAWTVLKLEAR</sequence>